<feature type="domain" description="Pseudouridine synthase II N-terminal" evidence="6">
    <location>
        <begin position="37"/>
        <end position="176"/>
    </location>
</feature>
<dbReference type="PANTHER" id="PTHR13767">
    <property type="entry name" value="TRNA-PSEUDOURIDINE SYNTHASE"/>
    <property type="match status" value="1"/>
</dbReference>
<organism evidence="7 8">
    <name type="scientific">Mesoterricola silvestris</name>
    <dbReference type="NCBI Taxonomy" id="2927979"/>
    <lineage>
        <taxon>Bacteria</taxon>
        <taxon>Pseudomonadati</taxon>
        <taxon>Acidobacteriota</taxon>
        <taxon>Holophagae</taxon>
        <taxon>Holophagales</taxon>
        <taxon>Holophagaceae</taxon>
        <taxon>Mesoterricola</taxon>
    </lineage>
</organism>
<evidence type="ECO:0000256" key="1">
    <source>
        <dbReference type="ARBA" id="ARBA00000385"/>
    </source>
</evidence>
<dbReference type="NCBIfam" id="TIGR00431">
    <property type="entry name" value="TruB"/>
    <property type="match status" value="1"/>
</dbReference>
<dbReference type="GO" id="GO:0031119">
    <property type="term" value="P:tRNA pseudouridine synthesis"/>
    <property type="evidence" value="ECO:0007669"/>
    <property type="project" value="UniProtKB-UniRule"/>
</dbReference>
<dbReference type="PANTHER" id="PTHR13767:SF2">
    <property type="entry name" value="PSEUDOURIDYLATE SYNTHASE TRUB1"/>
    <property type="match status" value="1"/>
</dbReference>
<feature type="active site" description="Nucleophile" evidence="5">
    <location>
        <position position="44"/>
    </location>
</feature>
<dbReference type="EC" id="5.4.99.25" evidence="5"/>
<comment type="similarity">
    <text evidence="2 5">Belongs to the pseudouridine synthase TruB family. Type 1 subfamily.</text>
</comment>
<name>A0AA48GGV7_9BACT</name>
<evidence type="ECO:0000256" key="4">
    <source>
        <dbReference type="ARBA" id="ARBA00023235"/>
    </source>
</evidence>
<evidence type="ECO:0000313" key="8">
    <source>
        <dbReference type="Proteomes" id="UP001238179"/>
    </source>
</evidence>
<keyword evidence="3 5" id="KW-0819">tRNA processing</keyword>
<evidence type="ECO:0000256" key="2">
    <source>
        <dbReference type="ARBA" id="ARBA00005642"/>
    </source>
</evidence>
<dbReference type="SUPFAM" id="SSF55120">
    <property type="entry name" value="Pseudouridine synthase"/>
    <property type="match status" value="1"/>
</dbReference>
<dbReference type="InterPro" id="IPR014780">
    <property type="entry name" value="tRNA_psdUridine_synth_TruB"/>
</dbReference>
<reference evidence="8" key="1">
    <citation type="journal article" date="2023" name="Int. J. Syst. Evol. Microbiol.">
        <title>Mesoterricola silvestris gen. nov., sp. nov., Mesoterricola sediminis sp. nov., Geothrix oryzae sp. nov., Geothrix edaphica sp. nov., Geothrix rubra sp. nov., and Geothrix limicola sp. nov., six novel members of Acidobacteriota isolated from soils.</title>
        <authorList>
            <person name="Itoh H."/>
            <person name="Sugisawa Y."/>
            <person name="Mise K."/>
            <person name="Xu Z."/>
            <person name="Kuniyasu M."/>
            <person name="Ushijima N."/>
            <person name="Kawano K."/>
            <person name="Kobayashi E."/>
            <person name="Shiratori Y."/>
            <person name="Masuda Y."/>
            <person name="Senoo K."/>
        </authorList>
    </citation>
    <scope>NUCLEOTIDE SEQUENCE [LARGE SCALE GENOMIC DNA]</scope>
    <source>
        <strain evidence="8">W79</strain>
    </source>
</reference>
<keyword evidence="8" id="KW-1185">Reference proteome</keyword>
<proteinExistence type="inferred from homology"/>
<sequence length="295" mass="31771">MIPGVHLVHKEVGQSSFDVVRGFKHEAWEAGLKKFALGHGGTLDPFAEGLLLVLAGQATRLMELLHPLPKTYLARVAWGSETDSGDHLGLVTAEGPRPSPEALEGVLEGFLGWTDQVPPATSAKKIDGEAAYKKAHRGEVFEMRPSRVYLHEARWVSHALPGESLLRITCRGGYYVRSLARDIGRLLGCPAHLSGLARTAIGPWEDPGSGERKVLTGRDVLPWCAVRVLDDAEADHLLHGRPVPLGVLEAPAWALPEGFPDPDAPVAGVHGGRTVALLREKDGAYWTCANLRGGL</sequence>
<comment type="function">
    <text evidence="5">Responsible for synthesis of pseudouridine from uracil-55 in the psi GC loop of transfer RNAs.</text>
</comment>
<keyword evidence="4 5" id="KW-0413">Isomerase</keyword>
<dbReference type="GO" id="GO:1990481">
    <property type="term" value="P:mRNA pseudouridine synthesis"/>
    <property type="evidence" value="ECO:0007669"/>
    <property type="project" value="TreeGrafter"/>
</dbReference>
<accession>A0AA48GGV7</accession>
<dbReference type="RefSeq" id="WP_316415509.1">
    <property type="nucleotide sequence ID" value="NZ_AP027080.1"/>
</dbReference>
<dbReference type="AlphaFoldDB" id="A0AA48GGV7"/>
<dbReference type="GO" id="GO:0160148">
    <property type="term" value="F:tRNA pseudouridine(55) synthase activity"/>
    <property type="evidence" value="ECO:0007669"/>
    <property type="project" value="UniProtKB-EC"/>
</dbReference>
<dbReference type="KEGG" id="msil:METEAL_17700"/>
<gene>
    <name evidence="5" type="primary">truB</name>
    <name evidence="7" type="ORF">METEAL_17700</name>
</gene>
<evidence type="ECO:0000256" key="3">
    <source>
        <dbReference type="ARBA" id="ARBA00022694"/>
    </source>
</evidence>
<protein>
    <recommendedName>
        <fullName evidence="5">tRNA pseudouridine synthase B</fullName>
        <ecNumber evidence="5">5.4.99.25</ecNumber>
    </recommendedName>
    <alternativeName>
        <fullName evidence="5">tRNA pseudouridine(55) synthase</fullName>
        <shortName evidence="5">Psi55 synthase</shortName>
    </alternativeName>
    <alternativeName>
        <fullName evidence="5">tRNA pseudouridylate synthase</fullName>
    </alternativeName>
    <alternativeName>
        <fullName evidence="5">tRNA-uridine isomerase</fullName>
    </alternativeName>
</protein>
<evidence type="ECO:0000256" key="5">
    <source>
        <dbReference type="HAMAP-Rule" id="MF_01080"/>
    </source>
</evidence>
<dbReference type="InterPro" id="IPR020103">
    <property type="entry name" value="PsdUridine_synth_cat_dom_sf"/>
</dbReference>
<dbReference type="EMBL" id="AP027080">
    <property type="protein sequence ID" value="BDU72596.1"/>
    <property type="molecule type" value="Genomic_DNA"/>
</dbReference>
<comment type="catalytic activity">
    <reaction evidence="1 5">
        <text>uridine(55) in tRNA = pseudouridine(55) in tRNA</text>
        <dbReference type="Rhea" id="RHEA:42532"/>
        <dbReference type="Rhea" id="RHEA-COMP:10101"/>
        <dbReference type="Rhea" id="RHEA-COMP:10102"/>
        <dbReference type="ChEBI" id="CHEBI:65314"/>
        <dbReference type="ChEBI" id="CHEBI:65315"/>
        <dbReference type="EC" id="5.4.99.25"/>
    </reaction>
</comment>
<dbReference type="GO" id="GO:0003723">
    <property type="term" value="F:RNA binding"/>
    <property type="evidence" value="ECO:0007669"/>
    <property type="project" value="InterPro"/>
</dbReference>
<dbReference type="Pfam" id="PF01509">
    <property type="entry name" value="TruB_N"/>
    <property type="match status" value="1"/>
</dbReference>
<dbReference type="Proteomes" id="UP001238179">
    <property type="component" value="Chromosome"/>
</dbReference>
<dbReference type="Gene3D" id="3.30.2350.10">
    <property type="entry name" value="Pseudouridine synthase"/>
    <property type="match status" value="1"/>
</dbReference>
<dbReference type="HAMAP" id="MF_01080">
    <property type="entry name" value="TruB_bact"/>
    <property type="match status" value="1"/>
</dbReference>
<evidence type="ECO:0000313" key="7">
    <source>
        <dbReference type="EMBL" id="BDU72596.1"/>
    </source>
</evidence>
<dbReference type="InterPro" id="IPR002501">
    <property type="entry name" value="PsdUridine_synth_N"/>
</dbReference>
<evidence type="ECO:0000259" key="6">
    <source>
        <dbReference type="Pfam" id="PF01509"/>
    </source>
</evidence>